<feature type="domain" description="PWWP" evidence="11">
    <location>
        <begin position="130"/>
        <end position="189"/>
    </location>
</feature>
<reference evidence="13 14" key="1">
    <citation type="journal article" date="2018" name="Gigascience">
        <title>Genomes of trombidid mites reveal novel predicted allergens and laterally-transferred genes associated with secondary metabolism.</title>
        <authorList>
            <person name="Dong X."/>
            <person name="Chaisiri K."/>
            <person name="Xia D."/>
            <person name="Armstrong S.D."/>
            <person name="Fang Y."/>
            <person name="Donnelly M.J."/>
            <person name="Kadowaki T."/>
            <person name="McGarry J.W."/>
            <person name="Darby A.C."/>
            <person name="Makepeace B.L."/>
        </authorList>
    </citation>
    <scope>NUCLEOTIDE SEQUENCE [LARGE SCALE GENOMIC DNA]</scope>
    <source>
        <strain evidence="13">UoL-UT</strain>
    </source>
</reference>
<dbReference type="STRING" id="299467.A0A443SU14"/>
<dbReference type="GO" id="GO:0005634">
    <property type="term" value="C:nucleus"/>
    <property type="evidence" value="ECO:0007669"/>
    <property type="project" value="UniProtKB-SubCell"/>
</dbReference>
<dbReference type="Proteomes" id="UP000288716">
    <property type="component" value="Unassembled WGS sequence"/>
</dbReference>
<feature type="compositionally biased region" description="Basic and acidic residues" evidence="10">
    <location>
        <begin position="109"/>
        <end position="124"/>
    </location>
</feature>
<evidence type="ECO:0000259" key="12">
    <source>
        <dbReference type="PROSITE" id="PS51533"/>
    </source>
</evidence>
<dbReference type="CDD" id="cd11725">
    <property type="entry name" value="ADDz_Dnmt3"/>
    <property type="match status" value="1"/>
</dbReference>
<dbReference type="AlphaFoldDB" id="A0A443SU14"/>
<dbReference type="Gene3D" id="3.30.40.10">
    <property type="entry name" value="Zinc/RING finger domain, C3HC4 (zinc finger)"/>
    <property type="match status" value="1"/>
</dbReference>
<dbReference type="Gene3D" id="2.30.30.140">
    <property type="match status" value="1"/>
</dbReference>
<keyword evidence="7" id="KW-0863">Zinc-finger</keyword>
<gene>
    <name evidence="13" type="ORF">B4U80_11491</name>
</gene>
<dbReference type="GO" id="GO:0010468">
    <property type="term" value="P:regulation of gene expression"/>
    <property type="evidence" value="ECO:0007669"/>
    <property type="project" value="UniProtKB-ARBA"/>
</dbReference>
<evidence type="ECO:0000256" key="8">
    <source>
        <dbReference type="ARBA" id="ARBA00022833"/>
    </source>
</evidence>
<comment type="subcellular location">
    <subcellularLocation>
        <location evidence="1">Nucleus</location>
    </subcellularLocation>
</comment>
<dbReference type="InterPro" id="IPR013083">
    <property type="entry name" value="Znf_RING/FYVE/PHD"/>
</dbReference>
<dbReference type="Pfam" id="PF21255">
    <property type="entry name" value="DNMT3_ADD_GATA1-like"/>
    <property type="match status" value="1"/>
</dbReference>
<name>A0A443SU14_9ACAR</name>
<evidence type="ECO:0000256" key="2">
    <source>
        <dbReference type="ARBA" id="ARBA00011975"/>
    </source>
</evidence>
<dbReference type="InterPro" id="IPR001525">
    <property type="entry name" value="C5_MeTfrase"/>
</dbReference>
<dbReference type="InterPro" id="IPR050390">
    <property type="entry name" value="C5-Methyltransferase"/>
</dbReference>
<dbReference type="EMBL" id="NCKV01000307">
    <property type="protein sequence ID" value="RWS30993.1"/>
    <property type="molecule type" value="Genomic_DNA"/>
</dbReference>
<dbReference type="CDD" id="cd05835">
    <property type="entry name" value="PWWP_DNMT3"/>
    <property type="match status" value="1"/>
</dbReference>
<dbReference type="SUPFAM" id="SSF63748">
    <property type="entry name" value="Tudor/PWWP/MBT"/>
    <property type="match status" value="1"/>
</dbReference>
<dbReference type="InterPro" id="IPR029063">
    <property type="entry name" value="SAM-dependent_MTases_sf"/>
</dbReference>
<keyword evidence="5" id="KW-0949">S-adenosyl-L-methionine</keyword>
<dbReference type="InterPro" id="IPR000313">
    <property type="entry name" value="PWWP_dom"/>
</dbReference>
<dbReference type="EC" id="2.1.1.37" evidence="2"/>
<dbReference type="PANTHER" id="PTHR23068:SF25">
    <property type="entry name" value="DNA (CYTOSINE-5)-METHYLTRANSFERASE DRM2"/>
    <property type="match status" value="1"/>
</dbReference>
<evidence type="ECO:0000256" key="6">
    <source>
        <dbReference type="ARBA" id="ARBA00022723"/>
    </source>
</evidence>
<keyword evidence="4 13" id="KW-0808">Transferase</keyword>
<feature type="region of interest" description="Disordered" evidence="10">
    <location>
        <begin position="1"/>
        <end position="64"/>
    </location>
</feature>
<evidence type="ECO:0000256" key="1">
    <source>
        <dbReference type="ARBA" id="ARBA00004123"/>
    </source>
</evidence>
<feature type="domain" description="PHD-type" evidence="12">
    <location>
        <begin position="319"/>
        <end position="462"/>
    </location>
</feature>
<protein>
    <recommendedName>
        <fullName evidence="2">DNA (cytosine-5-)-methyltransferase</fullName>
        <ecNumber evidence="2">2.1.1.37</ecNumber>
    </recommendedName>
</protein>
<keyword evidence="8" id="KW-0862">Zinc</keyword>
<evidence type="ECO:0000256" key="5">
    <source>
        <dbReference type="ARBA" id="ARBA00022691"/>
    </source>
</evidence>
<dbReference type="InterPro" id="IPR049554">
    <property type="entry name" value="DNMT3_ADD_PHD"/>
</dbReference>
<dbReference type="InterPro" id="IPR011011">
    <property type="entry name" value="Znf_FYVE_PHD"/>
</dbReference>
<dbReference type="VEuPathDB" id="VectorBase:LDEU001046"/>
<feature type="compositionally biased region" description="Polar residues" evidence="10">
    <location>
        <begin position="8"/>
        <end position="20"/>
    </location>
</feature>
<evidence type="ECO:0000313" key="13">
    <source>
        <dbReference type="EMBL" id="RWS30993.1"/>
    </source>
</evidence>
<accession>A0A443SU14</accession>
<proteinExistence type="predicted"/>
<dbReference type="Pfam" id="PF00855">
    <property type="entry name" value="PWWP"/>
    <property type="match status" value="1"/>
</dbReference>
<evidence type="ECO:0000256" key="3">
    <source>
        <dbReference type="ARBA" id="ARBA00022603"/>
    </source>
</evidence>
<evidence type="ECO:0000256" key="10">
    <source>
        <dbReference type="SAM" id="MobiDB-lite"/>
    </source>
</evidence>
<keyword evidence="3 13" id="KW-0489">Methyltransferase</keyword>
<comment type="caution">
    <text evidence="13">The sequence shown here is derived from an EMBL/GenBank/DDBJ whole genome shotgun (WGS) entry which is preliminary data.</text>
</comment>
<dbReference type="GO" id="GO:0032259">
    <property type="term" value="P:methylation"/>
    <property type="evidence" value="ECO:0007669"/>
    <property type="project" value="UniProtKB-KW"/>
</dbReference>
<evidence type="ECO:0000259" key="11">
    <source>
        <dbReference type="PROSITE" id="PS50812"/>
    </source>
</evidence>
<dbReference type="SMART" id="SM00293">
    <property type="entry name" value="PWWP"/>
    <property type="match status" value="1"/>
</dbReference>
<evidence type="ECO:0000256" key="7">
    <source>
        <dbReference type="ARBA" id="ARBA00022771"/>
    </source>
</evidence>
<dbReference type="Pfam" id="PF00145">
    <property type="entry name" value="DNA_methylase"/>
    <property type="match status" value="1"/>
</dbReference>
<dbReference type="PROSITE" id="PS51533">
    <property type="entry name" value="ADD"/>
    <property type="match status" value="1"/>
</dbReference>
<evidence type="ECO:0000313" key="14">
    <source>
        <dbReference type="Proteomes" id="UP000288716"/>
    </source>
</evidence>
<dbReference type="SUPFAM" id="SSF57903">
    <property type="entry name" value="FYVE/PHD zinc finger"/>
    <property type="match status" value="1"/>
</dbReference>
<dbReference type="OrthoDB" id="6499322at2759"/>
<dbReference type="GO" id="GO:0008270">
    <property type="term" value="F:zinc ion binding"/>
    <property type="evidence" value="ECO:0007669"/>
    <property type="project" value="UniProtKB-KW"/>
</dbReference>
<evidence type="ECO:0000256" key="4">
    <source>
        <dbReference type="ARBA" id="ARBA00022679"/>
    </source>
</evidence>
<keyword evidence="9" id="KW-0539">Nucleus</keyword>
<keyword evidence="14" id="KW-1185">Reference proteome</keyword>
<evidence type="ECO:0000256" key="9">
    <source>
        <dbReference type="ARBA" id="ARBA00023242"/>
    </source>
</evidence>
<feature type="region of interest" description="Disordered" evidence="10">
    <location>
        <begin position="105"/>
        <end position="124"/>
    </location>
</feature>
<dbReference type="Gene3D" id="3.40.50.150">
    <property type="entry name" value="Vaccinia Virus protein VP39"/>
    <property type="match status" value="1"/>
</dbReference>
<dbReference type="PROSITE" id="PS50812">
    <property type="entry name" value="PWWP"/>
    <property type="match status" value="1"/>
</dbReference>
<dbReference type="InterPro" id="IPR025766">
    <property type="entry name" value="ADD"/>
</dbReference>
<feature type="compositionally biased region" description="Basic and acidic residues" evidence="10">
    <location>
        <begin position="29"/>
        <end position="44"/>
    </location>
</feature>
<organism evidence="13 14">
    <name type="scientific">Leptotrombidium deliense</name>
    <dbReference type="NCBI Taxonomy" id="299467"/>
    <lineage>
        <taxon>Eukaryota</taxon>
        <taxon>Metazoa</taxon>
        <taxon>Ecdysozoa</taxon>
        <taxon>Arthropoda</taxon>
        <taxon>Chelicerata</taxon>
        <taxon>Arachnida</taxon>
        <taxon>Acari</taxon>
        <taxon>Acariformes</taxon>
        <taxon>Trombidiformes</taxon>
        <taxon>Prostigmata</taxon>
        <taxon>Anystina</taxon>
        <taxon>Parasitengona</taxon>
        <taxon>Trombiculoidea</taxon>
        <taxon>Trombiculidae</taxon>
        <taxon>Leptotrombidium</taxon>
    </lineage>
</organism>
<dbReference type="SUPFAM" id="SSF53335">
    <property type="entry name" value="S-adenosyl-L-methionine-dependent methyltransferases"/>
    <property type="match status" value="1"/>
</dbReference>
<sequence>MNDCEYFSISNQSGLNTENTGKLVILESSGDKNKKSEQRSEKRTSRNKSANPLLRGKHGLRPLPPQVDYYQSVLEEKKAKVIRDAGKLYREETQEVGVEILPSKRQKRSSFEVKPPKDDSKEHKKEHFVVGDIVWATLPSYKTWFPGLIISHLHCGQKPARNGQTWVYWFGDHQVSEIPKSKVKSFIAHFQEFSKGTSSLTSPRMKEALQVLATRAGVSSNITVVNEDDSALINWAKDGFPIPPEKLKSGVHAFAPDPANPIPALAACYLPLDAIQQEALKTDDRLQQIAFYEVESAKDAEEVDEPLQIPEFKQSQVERVRKGEIKMSDICIACCCDHNPAADVVSGAKVHHPCFDGLLCKQCQETLRCTMYAPGDDNKNSFCAVCGQVGKLAVCENNQCHRVFCFVCIQLFVGPEEHEKIVAAEKWECYICNPKSLSSSALLRTKSNWRENVKAFYDSVGNLLRSGVSEVGKSPLRVLSLFDGIGGFKVVIEKLQIQTSVYYAYESDRDAVSVSKHHFGDDIKFIDKIEKITPEKIASMCPIDLIVCGFSGNEFCSSTSGRKGFFDAKGSSYHYLYFNHILSLIRLFNKGHHVFFLYENIASMPSMYRDVISHLSMCKPFTLNSRATTVSSGNRYIWSNIPGINRPLPTELQANMDSLTHVIFQETNGKIKSESQGLDVLEMEKLLGFETNYTDINALSKSKRQSLLRKSWSIPITAHILWALCDFFEKKVL</sequence>
<keyword evidence="6" id="KW-0479">Metal-binding</keyword>
<dbReference type="GO" id="GO:0003886">
    <property type="term" value="F:DNA (cytosine-5-)-methyltransferase activity"/>
    <property type="evidence" value="ECO:0007669"/>
    <property type="project" value="UniProtKB-EC"/>
</dbReference>
<dbReference type="PANTHER" id="PTHR23068">
    <property type="entry name" value="DNA CYTOSINE-5- -METHYLTRANSFERASE 3-RELATED"/>
    <property type="match status" value="1"/>
</dbReference>